<gene>
    <name evidence="1" type="ORF">PMAYCL1PPCAC_03816</name>
</gene>
<feature type="non-terminal residue" evidence="1">
    <location>
        <position position="162"/>
    </location>
</feature>
<organism evidence="1 2">
    <name type="scientific">Pristionchus mayeri</name>
    <dbReference type="NCBI Taxonomy" id="1317129"/>
    <lineage>
        <taxon>Eukaryota</taxon>
        <taxon>Metazoa</taxon>
        <taxon>Ecdysozoa</taxon>
        <taxon>Nematoda</taxon>
        <taxon>Chromadorea</taxon>
        <taxon>Rhabditida</taxon>
        <taxon>Rhabditina</taxon>
        <taxon>Diplogasteromorpha</taxon>
        <taxon>Diplogasteroidea</taxon>
        <taxon>Neodiplogasteridae</taxon>
        <taxon>Pristionchus</taxon>
    </lineage>
</organism>
<proteinExistence type="predicted"/>
<evidence type="ECO:0000313" key="1">
    <source>
        <dbReference type="EMBL" id="GMR33621.1"/>
    </source>
</evidence>
<comment type="caution">
    <text evidence="1">The sequence shown here is derived from an EMBL/GenBank/DDBJ whole genome shotgun (WGS) entry which is preliminary data.</text>
</comment>
<reference evidence="2" key="1">
    <citation type="submission" date="2022-10" db="EMBL/GenBank/DDBJ databases">
        <title>Genome assembly of Pristionchus species.</title>
        <authorList>
            <person name="Yoshida K."/>
            <person name="Sommer R.J."/>
        </authorList>
    </citation>
    <scope>NUCLEOTIDE SEQUENCE [LARGE SCALE GENOMIC DNA]</scope>
    <source>
        <strain evidence="2">RS5460</strain>
    </source>
</reference>
<dbReference type="AlphaFoldDB" id="A0AAN5CA02"/>
<protein>
    <submittedName>
        <fullName evidence="1">Uncharacterized protein</fullName>
    </submittedName>
</protein>
<evidence type="ECO:0000313" key="2">
    <source>
        <dbReference type="Proteomes" id="UP001328107"/>
    </source>
</evidence>
<name>A0AAN5CA02_9BILA</name>
<keyword evidence="2" id="KW-1185">Reference proteome</keyword>
<sequence>MVTVICRYRNLAAVSWRSHVLDVSDVMRLLLRSSLLRLLCLGRLARLPRLDRLLQRSLKLLAVERLDRVVDVAGGDRLPLVSVCVLIRGVRHAEDEDGSGSGESSLRLLGHGCIRRERIFYDPRYDCSGQSEVLHFRVGHLNTLKCTFPAHEKAPKLHAALF</sequence>
<dbReference type="EMBL" id="BTRK01000001">
    <property type="protein sequence ID" value="GMR33621.1"/>
    <property type="molecule type" value="Genomic_DNA"/>
</dbReference>
<accession>A0AAN5CA02</accession>
<dbReference type="Proteomes" id="UP001328107">
    <property type="component" value="Unassembled WGS sequence"/>
</dbReference>